<feature type="coiled-coil region" evidence="1">
    <location>
        <begin position="166"/>
        <end position="193"/>
    </location>
</feature>
<comment type="caution">
    <text evidence="2">The sequence shown here is derived from an EMBL/GenBank/DDBJ whole genome shotgun (WGS) entry which is preliminary data.</text>
</comment>
<dbReference type="InterPro" id="IPR052948">
    <property type="entry name" value="Low_temp-induced_all0457"/>
</dbReference>
<proteinExistence type="predicted"/>
<dbReference type="PANTHER" id="PTHR36109:SF2">
    <property type="entry name" value="MEMBRANE PROTEIN"/>
    <property type="match status" value="1"/>
</dbReference>
<evidence type="ECO:0000313" key="2">
    <source>
        <dbReference type="EMBL" id="RBW70932.1"/>
    </source>
</evidence>
<organism evidence="2 3">
    <name type="scientific">Bacillus taeanensis</name>
    <dbReference type="NCBI Taxonomy" id="273032"/>
    <lineage>
        <taxon>Bacteria</taxon>
        <taxon>Bacillati</taxon>
        <taxon>Bacillota</taxon>
        <taxon>Bacilli</taxon>
        <taxon>Bacillales</taxon>
        <taxon>Bacillaceae</taxon>
        <taxon>Bacillus</taxon>
    </lineage>
</organism>
<keyword evidence="1" id="KW-0175">Coiled coil</keyword>
<dbReference type="PANTHER" id="PTHR36109">
    <property type="entry name" value="MEMBRANE PROTEIN-RELATED"/>
    <property type="match status" value="1"/>
</dbReference>
<gene>
    <name evidence="2" type="ORF">DS031_02745</name>
</gene>
<accession>A0A366XXS0</accession>
<reference evidence="2 3" key="1">
    <citation type="submission" date="2018-07" db="EMBL/GenBank/DDBJ databases">
        <title>Lottiidibacillus patelloidae gen. nov., sp. nov., isolated from the intestinal tract of a marine limpet and the reclassification of B. taeanensis BH030017T, B. algicola KMM 3737T and B. hwajinpoensis SW-72T as genus Lottiidibacillus.</title>
        <authorList>
            <person name="Liu R."/>
            <person name="Huang Z."/>
        </authorList>
    </citation>
    <scope>NUCLEOTIDE SEQUENCE [LARGE SCALE GENOMIC DNA]</scope>
    <source>
        <strain evidence="2 3">BH030017</strain>
    </source>
</reference>
<name>A0A366XXS0_9BACI</name>
<evidence type="ECO:0000313" key="3">
    <source>
        <dbReference type="Proteomes" id="UP000253314"/>
    </source>
</evidence>
<dbReference type="OrthoDB" id="118405at2"/>
<protein>
    <submittedName>
        <fullName evidence="2">Uncharacterized protein</fullName>
    </submittedName>
</protein>
<keyword evidence="3" id="KW-1185">Reference proteome</keyword>
<dbReference type="AlphaFoldDB" id="A0A366XXS0"/>
<evidence type="ECO:0000256" key="1">
    <source>
        <dbReference type="SAM" id="Coils"/>
    </source>
</evidence>
<sequence length="201" mass="21165">MMKKKAAGIFENVGQAVQVIEELKVVGFTMNEISFIVKNTDDLNTISQITNIPPTSTTDQGLTAGAVSGAITGAAAAGTYGVFAGMSALAISGLGPAHAAEGVIDTVRYSAKGLASGGITGALIGLGLSSQEAVEYEGYVRDGKILVLVQTDSIREESVQDIFTANESLLSEMKRIQEKAKEALIEKHNKTNREEFLEGLR</sequence>
<dbReference type="Proteomes" id="UP000253314">
    <property type="component" value="Unassembled WGS sequence"/>
</dbReference>
<dbReference type="EMBL" id="QOCW01000002">
    <property type="protein sequence ID" value="RBW70932.1"/>
    <property type="molecule type" value="Genomic_DNA"/>
</dbReference>